<comment type="similarity">
    <text evidence="1 7">Belongs to the cytochrome P450 family.</text>
</comment>
<keyword evidence="6 7" id="KW-0503">Monooxygenase</keyword>
<keyword evidence="3 7" id="KW-0479">Metal-binding</keyword>
<evidence type="ECO:0000256" key="4">
    <source>
        <dbReference type="ARBA" id="ARBA00023002"/>
    </source>
</evidence>
<dbReference type="PROSITE" id="PS00086">
    <property type="entry name" value="CYTOCHROME_P450"/>
    <property type="match status" value="1"/>
</dbReference>
<dbReference type="Pfam" id="PF00067">
    <property type="entry name" value="p450"/>
    <property type="match status" value="1"/>
</dbReference>
<evidence type="ECO:0000313" key="8">
    <source>
        <dbReference type="EMBL" id="PSR30815.1"/>
    </source>
</evidence>
<evidence type="ECO:0000256" key="5">
    <source>
        <dbReference type="ARBA" id="ARBA00023004"/>
    </source>
</evidence>
<dbReference type="FunFam" id="1.10.630.10:FF:000018">
    <property type="entry name" value="Cytochrome P450 monooxygenase"/>
    <property type="match status" value="1"/>
</dbReference>
<evidence type="ECO:0000256" key="1">
    <source>
        <dbReference type="ARBA" id="ARBA00010617"/>
    </source>
</evidence>
<evidence type="ECO:0000256" key="7">
    <source>
        <dbReference type="RuleBase" id="RU000461"/>
    </source>
</evidence>
<dbReference type="PRINTS" id="PR00385">
    <property type="entry name" value="P450"/>
</dbReference>
<dbReference type="PANTHER" id="PTHR46696:SF1">
    <property type="entry name" value="CYTOCHROME P450 YJIB-RELATED"/>
    <property type="match status" value="1"/>
</dbReference>
<keyword evidence="4 7" id="KW-0560">Oxidoreductase</keyword>
<evidence type="ECO:0000256" key="6">
    <source>
        <dbReference type="ARBA" id="ARBA00023033"/>
    </source>
</evidence>
<dbReference type="InterPro" id="IPR017972">
    <property type="entry name" value="Cyt_P450_CS"/>
</dbReference>
<dbReference type="GO" id="GO:0005506">
    <property type="term" value="F:iron ion binding"/>
    <property type="evidence" value="ECO:0007669"/>
    <property type="project" value="InterPro"/>
</dbReference>
<evidence type="ECO:0000256" key="2">
    <source>
        <dbReference type="ARBA" id="ARBA00022617"/>
    </source>
</evidence>
<dbReference type="PRINTS" id="PR00359">
    <property type="entry name" value="BP450"/>
</dbReference>
<keyword evidence="2 7" id="KW-0349">Heme</keyword>
<dbReference type="Gene3D" id="1.10.630.10">
    <property type="entry name" value="Cytochrome P450"/>
    <property type="match status" value="1"/>
</dbReference>
<name>A0A2T2X8K3_9FIRM</name>
<comment type="caution">
    <text evidence="8">The sequence shown here is derived from an EMBL/GenBank/DDBJ whole genome shotgun (WGS) entry which is preliminary data.</text>
</comment>
<reference evidence="8 9" key="1">
    <citation type="journal article" date="2014" name="BMC Genomics">
        <title>Comparison of environmental and isolate Sulfobacillus genomes reveals diverse carbon, sulfur, nitrogen, and hydrogen metabolisms.</title>
        <authorList>
            <person name="Justice N.B."/>
            <person name="Norman A."/>
            <person name="Brown C.T."/>
            <person name="Singh A."/>
            <person name="Thomas B.C."/>
            <person name="Banfield J.F."/>
        </authorList>
    </citation>
    <scope>NUCLEOTIDE SEQUENCE [LARGE SCALE GENOMIC DNA]</scope>
    <source>
        <strain evidence="8">AMDSBA4</strain>
    </source>
</reference>
<evidence type="ECO:0000313" key="9">
    <source>
        <dbReference type="Proteomes" id="UP000242972"/>
    </source>
</evidence>
<dbReference type="GO" id="GO:0016705">
    <property type="term" value="F:oxidoreductase activity, acting on paired donors, with incorporation or reduction of molecular oxygen"/>
    <property type="evidence" value="ECO:0007669"/>
    <property type="project" value="InterPro"/>
</dbReference>
<gene>
    <name evidence="8" type="ORF">C7B46_17565</name>
</gene>
<proteinExistence type="inferred from homology"/>
<organism evidence="8 9">
    <name type="scientific">Sulfobacillus benefaciens</name>
    <dbReference type="NCBI Taxonomy" id="453960"/>
    <lineage>
        <taxon>Bacteria</taxon>
        <taxon>Bacillati</taxon>
        <taxon>Bacillota</taxon>
        <taxon>Clostridia</taxon>
        <taxon>Eubacteriales</taxon>
        <taxon>Clostridiales Family XVII. Incertae Sedis</taxon>
        <taxon>Sulfobacillus</taxon>
    </lineage>
</organism>
<dbReference type="AlphaFoldDB" id="A0A2T2X8K3"/>
<dbReference type="GO" id="GO:0020037">
    <property type="term" value="F:heme binding"/>
    <property type="evidence" value="ECO:0007669"/>
    <property type="project" value="InterPro"/>
</dbReference>
<sequence>MNTQDNRGPGLLLTLPTELSSREARLSPFAWYRAQRDAAPVQYDPKRNAWDVWAYASVQKVLQNPTLFSSQRQAMAGREPGPASILSLDPPRHTKLRALVNKAFVPRTVETLLPRIKTITDQLLSTIDHPESFDVVKHLAYPLPVTVIAELLGVPQEDQAFFKETSDILVRGVEDPQNIEHLRNQKLEARMRLGLYFRDILQARRKHPADDLISQLVQAEIDGEHLSEMELLGFCIVLLAAGHETTTNLITNAVRALTEDPGRWQWLVQNPGALSSTIEEVLRFYSPVQATNRIVTQKTQWQGYPLEPGHQMIVWLGSANRDPSVFENPDTFIATRHPNPHVSFGYGIHFCLGAALARAEAHVALTGLLQRFPNLQAIGSQQLSPIISGFVYGVESYQVNGTA</sequence>
<dbReference type="Proteomes" id="UP000242972">
    <property type="component" value="Unassembled WGS sequence"/>
</dbReference>
<dbReference type="InterPro" id="IPR036396">
    <property type="entry name" value="Cyt_P450_sf"/>
</dbReference>
<dbReference type="GO" id="GO:0004497">
    <property type="term" value="F:monooxygenase activity"/>
    <property type="evidence" value="ECO:0007669"/>
    <property type="project" value="UniProtKB-KW"/>
</dbReference>
<dbReference type="CDD" id="cd11032">
    <property type="entry name" value="P450_EryK-like"/>
    <property type="match status" value="1"/>
</dbReference>
<keyword evidence="5 7" id="KW-0408">Iron</keyword>
<dbReference type="PANTHER" id="PTHR46696">
    <property type="entry name" value="P450, PUTATIVE (EUROFUNG)-RELATED"/>
    <property type="match status" value="1"/>
</dbReference>
<dbReference type="EMBL" id="PXYW01000074">
    <property type="protein sequence ID" value="PSR30815.1"/>
    <property type="molecule type" value="Genomic_DNA"/>
</dbReference>
<protein>
    <submittedName>
        <fullName evidence="8">Cytochrome P450</fullName>
    </submittedName>
</protein>
<accession>A0A2T2X8K3</accession>
<dbReference type="InterPro" id="IPR001128">
    <property type="entry name" value="Cyt_P450"/>
</dbReference>
<evidence type="ECO:0000256" key="3">
    <source>
        <dbReference type="ARBA" id="ARBA00022723"/>
    </source>
</evidence>
<dbReference type="InterPro" id="IPR002397">
    <property type="entry name" value="Cyt_P450_B"/>
</dbReference>
<dbReference type="SUPFAM" id="SSF48264">
    <property type="entry name" value="Cytochrome P450"/>
    <property type="match status" value="1"/>
</dbReference>